<keyword evidence="12" id="KW-0325">Glycoprotein</keyword>
<dbReference type="Gene3D" id="3.30.420.10">
    <property type="entry name" value="Ribonuclease H-like superfamily/Ribonuclease H"/>
    <property type="match status" value="1"/>
</dbReference>
<dbReference type="InterPro" id="IPR012337">
    <property type="entry name" value="RNaseH-like_sf"/>
</dbReference>
<evidence type="ECO:0000256" key="10">
    <source>
        <dbReference type="ARBA" id="ARBA00023136"/>
    </source>
</evidence>
<feature type="compositionally biased region" description="Low complexity" evidence="15">
    <location>
        <begin position="827"/>
        <end position="836"/>
    </location>
</feature>
<dbReference type="PRINTS" id="PR00248">
    <property type="entry name" value="GPCRMGR"/>
</dbReference>
<dbReference type="Pfam" id="PF07562">
    <property type="entry name" value="NCD3G"/>
    <property type="match status" value="1"/>
</dbReference>
<dbReference type="GO" id="GO:0004190">
    <property type="term" value="F:aspartic-type endopeptidase activity"/>
    <property type="evidence" value="ECO:0007669"/>
    <property type="project" value="InterPro"/>
</dbReference>
<dbReference type="PROSITE" id="PS50879">
    <property type="entry name" value="RNASE_H_1"/>
    <property type="match status" value="1"/>
</dbReference>
<dbReference type="InterPro" id="IPR011500">
    <property type="entry name" value="GPCR_3_9-Cys_dom"/>
</dbReference>
<keyword evidence="7" id="KW-0695">RNA-directed DNA polymerase</keyword>
<dbReference type="InterPro" id="IPR017979">
    <property type="entry name" value="GPCR_3_CS"/>
</dbReference>
<keyword evidence="6" id="KW-0732">Signal</keyword>
<evidence type="ECO:0000256" key="8">
    <source>
        <dbReference type="ARBA" id="ARBA00022989"/>
    </source>
</evidence>
<dbReference type="AlphaFoldDB" id="A0AAV2LWW2"/>
<dbReference type="GO" id="GO:0003676">
    <property type="term" value="F:nucleic acid binding"/>
    <property type="evidence" value="ECO:0007669"/>
    <property type="project" value="InterPro"/>
</dbReference>
<evidence type="ECO:0000256" key="13">
    <source>
        <dbReference type="ARBA" id="ARBA00023224"/>
    </source>
</evidence>
<evidence type="ECO:0000256" key="7">
    <source>
        <dbReference type="ARBA" id="ARBA00022918"/>
    </source>
</evidence>
<dbReference type="PROSITE" id="PS00141">
    <property type="entry name" value="ASP_PROTEASE"/>
    <property type="match status" value="1"/>
</dbReference>
<protein>
    <recommendedName>
        <fullName evidence="21">RNase H type-1 domain-containing protein</fullName>
    </recommendedName>
</protein>
<dbReference type="InterPro" id="IPR036397">
    <property type="entry name" value="RNaseH_sf"/>
</dbReference>
<dbReference type="Pfam" id="PF00075">
    <property type="entry name" value="RNase_H"/>
    <property type="match status" value="1"/>
</dbReference>
<dbReference type="InterPro" id="IPR000337">
    <property type="entry name" value="GPCR_3"/>
</dbReference>
<dbReference type="SUPFAM" id="SSF53098">
    <property type="entry name" value="Ribonuclease H-like"/>
    <property type="match status" value="1"/>
</dbReference>
<evidence type="ECO:0000256" key="12">
    <source>
        <dbReference type="ARBA" id="ARBA00023180"/>
    </source>
</evidence>
<dbReference type="GO" id="GO:0008270">
    <property type="term" value="F:zinc ion binding"/>
    <property type="evidence" value="ECO:0007669"/>
    <property type="project" value="UniProtKB-KW"/>
</dbReference>
<keyword evidence="20" id="KW-1185">Reference proteome</keyword>
<dbReference type="Gene3D" id="2.30.30.850">
    <property type="match status" value="1"/>
</dbReference>
<dbReference type="InterPro" id="IPR038550">
    <property type="entry name" value="GPCR_3_9-Cys_sf"/>
</dbReference>
<evidence type="ECO:0000256" key="5">
    <source>
        <dbReference type="ARBA" id="ARBA00022695"/>
    </source>
</evidence>
<evidence type="ECO:0008006" key="21">
    <source>
        <dbReference type="Google" id="ProtNLM"/>
    </source>
</evidence>
<dbReference type="GO" id="GO:0003964">
    <property type="term" value="F:RNA-directed DNA polymerase activity"/>
    <property type="evidence" value="ECO:0007669"/>
    <property type="project" value="UniProtKB-KW"/>
</dbReference>
<keyword evidence="3" id="KW-0808">Transferase</keyword>
<feature type="transmembrane region" description="Helical" evidence="16">
    <location>
        <begin position="237"/>
        <end position="264"/>
    </location>
</feature>
<dbReference type="Gene3D" id="3.40.50.2300">
    <property type="match status" value="3"/>
</dbReference>
<feature type="transmembrane region" description="Helical" evidence="16">
    <location>
        <begin position="735"/>
        <end position="760"/>
    </location>
</feature>
<keyword evidence="14" id="KW-0862">Zinc</keyword>
<dbReference type="InterPro" id="IPR001878">
    <property type="entry name" value="Znf_CCHC"/>
</dbReference>
<evidence type="ECO:0000256" key="14">
    <source>
        <dbReference type="PROSITE-ProRule" id="PRU00047"/>
    </source>
</evidence>
<keyword evidence="14" id="KW-0479">Metal-binding</keyword>
<feature type="domain" description="RNase H type-1" evidence="18">
    <location>
        <begin position="941"/>
        <end position="1073"/>
    </location>
</feature>
<reference evidence="19 20" key="1">
    <citation type="submission" date="2024-04" db="EMBL/GenBank/DDBJ databases">
        <authorList>
            <person name="Waldvogel A.-M."/>
            <person name="Schoenle A."/>
        </authorList>
    </citation>
    <scope>NUCLEOTIDE SEQUENCE [LARGE SCALE GENOMIC DNA]</scope>
</reference>
<evidence type="ECO:0000313" key="19">
    <source>
        <dbReference type="EMBL" id="CAL1605554.1"/>
    </source>
</evidence>
<evidence type="ECO:0000256" key="6">
    <source>
        <dbReference type="ARBA" id="ARBA00022729"/>
    </source>
</evidence>
<proteinExistence type="predicted"/>
<dbReference type="GO" id="GO:0006508">
    <property type="term" value="P:proteolysis"/>
    <property type="evidence" value="ECO:0007669"/>
    <property type="project" value="InterPro"/>
</dbReference>
<dbReference type="Pfam" id="PF00003">
    <property type="entry name" value="7tm_3"/>
    <property type="match status" value="1"/>
</dbReference>
<evidence type="ECO:0000256" key="9">
    <source>
        <dbReference type="ARBA" id="ARBA00023040"/>
    </source>
</evidence>
<evidence type="ECO:0000256" key="4">
    <source>
        <dbReference type="ARBA" id="ARBA00022692"/>
    </source>
</evidence>
<keyword evidence="11" id="KW-0675">Receptor</keyword>
<sequence>MKFAIEEINNSSGLLPGVTLGYNIFDHCSDIQNFPGIFNLLWGKKSFNPWDITRLNFSKVISVVGTFTSPESRTVAPMFMRQLIPMFCNCSELHPEDILKAANAFTFPVYAAVYAIAHALHNTLQCGDDKCSKSITAYPHMVLSELKRIVFLILNHTIKFDQNGDLSATLVLKHFPIVVFCFDHLQVPSSLCSPECLDGHRRMDPYTCLACEETEWSPEASTSCNQRSVEFVPFEDVFAIVIMVGTGVLLVVSLLTALLFGLNYNTPVVRSAGGPMCFLILGCLSLCSISVFFYFVDPYTCLACEETEWSPEASTSCNQRSVEFVPFEDVFAIVIMVGTGFLLVVSLLTALLFGLNYNTPVCIFFGGGCVGASEYSQDGDYIIGGLFNIHWETHPQQYYTPEVLQCSSSSFYVSSYRRFQLMKFAIEEINNSSGLLPGVTLGYNIFDHCSDIQNFPDIFNLLWGKTPFNPWDITRLNFSEIIAVVGSSTSHLTRAVAPMFMNNLIPMISYAASISIFSLKHLFPSFFRTVHTNKDVFCNCSELHPEDILKAENSFNFPVYAAVYAIAHALHNTLQCGDDKCSKSITAYPHMVLSELKRLTFMILNRTIQFDQNGDLRFGHYDIITWNSSGEAEIIGVHTFQSPPVFFIDEFKVHWHNNGQVPSALCMPECPKGYRRSVEGIHKCCYTCIKCQKDEYINNSVDPYTCLACGETEWSPEASTSCNQRSVEFVPFEDVFAIVIMVGTGVLLVVSLLTALLFGLNYNTPVDWTRGGARGGGRGGRGGRRGGSWKGGRDVCHLCYRHGHWARDCPFEGEASYYHGAPEMVRGRGPQRGMGPRPERAGPPSPWTAPNDNLAPRDGQYFQHGNYWGEVEDDNLMALVDTGATYSTINTKIRPVLLSEEHITLVGFSGTPEVPAEVWSQGPTDVGLCTSFPPVSLQMKPGGPIRIKQNAAKPDAVEVNSGVLTDKPSAQAAELEALCAALEFAKGKSVNIYSDSAYATQAVHFNLSEWKRNGFLTAKGRPITHRALVERLDSALQLPKQVSVIKCQGHSKSDNFEARGNEVADEAAKKAANYKVSTPGVFVVRDEGPDLADCLPDLSLQVLAEAQTKAAPEEISMWVQKRAKKDPDTGIWYGPDGRPALPMGDLSRAALSEAHGLAHVGQVEGSLDLCEKEASEDPPAWVRVKVFKRKWNEPRWTGPFEVVARTRKAVQLKGHGNKWFHLSHTRPSDPPS</sequence>
<dbReference type="InterPro" id="IPR036875">
    <property type="entry name" value="Znf_CCHC_sf"/>
</dbReference>
<accession>A0AAV2LWW2</accession>
<dbReference type="Pfam" id="PF01094">
    <property type="entry name" value="ANF_receptor"/>
    <property type="match status" value="3"/>
</dbReference>
<dbReference type="SUPFAM" id="SSF57756">
    <property type="entry name" value="Retrovirus zinc finger-like domains"/>
    <property type="match status" value="1"/>
</dbReference>
<keyword evidence="14" id="KW-0863">Zinc-finger</keyword>
<name>A0AAV2LWW2_KNICA</name>
<evidence type="ECO:0000256" key="2">
    <source>
        <dbReference type="ARBA" id="ARBA00022475"/>
    </source>
</evidence>
<feature type="transmembrane region" description="Helical" evidence="16">
    <location>
        <begin position="276"/>
        <end position="296"/>
    </location>
</feature>
<dbReference type="PANTHER" id="PTHR24061">
    <property type="entry name" value="CALCIUM-SENSING RECEPTOR-RELATED"/>
    <property type="match status" value="1"/>
</dbReference>
<dbReference type="SUPFAM" id="SSF53822">
    <property type="entry name" value="Periplasmic binding protein-like I"/>
    <property type="match status" value="4"/>
</dbReference>
<dbReference type="PROSITE" id="PS50158">
    <property type="entry name" value="ZF_CCHC"/>
    <property type="match status" value="1"/>
</dbReference>
<dbReference type="GO" id="GO:0004523">
    <property type="term" value="F:RNA-DNA hybrid ribonuclease activity"/>
    <property type="evidence" value="ECO:0007669"/>
    <property type="project" value="InterPro"/>
</dbReference>
<keyword evidence="8 16" id="KW-1133">Transmembrane helix</keyword>
<evidence type="ECO:0000313" key="20">
    <source>
        <dbReference type="Proteomes" id="UP001497482"/>
    </source>
</evidence>
<keyword evidence="9" id="KW-0297">G-protein coupled receptor</keyword>
<keyword evidence="2" id="KW-1003">Cell membrane</keyword>
<dbReference type="InterPro" id="IPR028082">
    <property type="entry name" value="Peripla_BP_I"/>
</dbReference>
<dbReference type="Gene3D" id="4.10.60.10">
    <property type="entry name" value="Zinc finger, CCHC-type"/>
    <property type="match status" value="1"/>
</dbReference>
<organism evidence="19 20">
    <name type="scientific">Knipowitschia caucasica</name>
    <name type="common">Caucasian dwarf goby</name>
    <name type="synonym">Pomatoschistus caucasicus</name>
    <dbReference type="NCBI Taxonomy" id="637954"/>
    <lineage>
        <taxon>Eukaryota</taxon>
        <taxon>Metazoa</taxon>
        <taxon>Chordata</taxon>
        <taxon>Craniata</taxon>
        <taxon>Vertebrata</taxon>
        <taxon>Euteleostomi</taxon>
        <taxon>Actinopterygii</taxon>
        <taxon>Neopterygii</taxon>
        <taxon>Teleostei</taxon>
        <taxon>Neoteleostei</taxon>
        <taxon>Acanthomorphata</taxon>
        <taxon>Gobiaria</taxon>
        <taxon>Gobiiformes</taxon>
        <taxon>Gobioidei</taxon>
        <taxon>Gobiidae</taxon>
        <taxon>Gobiinae</taxon>
        <taxon>Knipowitschia</taxon>
    </lineage>
</organism>
<feature type="region of interest" description="Disordered" evidence="15">
    <location>
        <begin position="822"/>
        <end position="850"/>
    </location>
</feature>
<feature type="domain" description="CCHC-type" evidence="17">
    <location>
        <begin position="796"/>
        <end position="810"/>
    </location>
</feature>
<evidence type="ECO:0000256" key="16">
    <source>
        <dbReference type="SAM" id="Phobius"/>
    </source>
</evidence>
<dbReference type="InterPro" id="IPR001828">
    <property type="entry name" value="ANF_lig-bd_rcpt"/>
</dbReference>
<dbReference type="InterPro" id="IPR001969">
    <property type="entry name" value="Aspartic_peptidase_AS"/>
</dbReference>
<dbReference type="GO" id="GO:0005886">
    <property type="term" value="C:plasma membrane"/>
    <property type="evidence" value="ECO:0007669"/>
    <property type="project" value="UniProtKB-SubCell"/>
</dbReference>
<keyword evidence="4 16" id="KW-0812">Transmembrane</keyword>
<evidence type="ECO:0000256" key="3">
    <source>
        <dbReference type="ARBA" id="ARBA00022679"/>
    </source>
</evidence>
<dbReference type="Proteomes" id="UP001497482">
    <property type="component" value="Chromosome 5"/>
</dbReference>
<dbReference type="InterPro" id="IPR017978">
    <property type="entry name" value="GPCR_3_C"/>
</dbReference>
<feature type="compositionally biased region" description="Gly residues" evidence="15">
    <location>
        <begin position="772"/>
        <end position="790"/>
    </location>
</feature>
<evidence type="ECO:0000256" key="1">
    <source>
        <dbReference type="ARBA" id="ARBA00004651"/>
    </source>
</evidence>
<dbReference type="PROSITE" id="PS00980">
    <property type="entry name" value="G_PROTEIN_RECEP_F3_2"/>
    <property type="match status" value="1"/>
</dbReference>
<keyword evidence="5" id="KW-0548">Nucleotidyltransferase</keyword>
<dbReference type="GO" id="GO:0004930">
    <property type="term" value="F:G protein-coupled receptor activity"/>
    <property type="evidence" value="ECO:0007669"/>
    <property type="project" value="UniProtKB-KW"/>
</dbReference>
<dbReference type="InterPro" id="IPR002156">
    <property type="entry name" value="RNaseH_domain"/>
</dbReference>
<dbReference type="EMBL" id="OZ035827">
    <property type="protein sequence ID" value="CAL1605554.1"/>
    <property type="molecule type" value="Genomic_DNA"/>
</dbReference>
<evidence type="ECO:0000259" key="18">
    <source>
        <dbReference type="PROSITE" id="PS50879"/>
    </source>
</evidence>
<evidence type="ECO:0000256" key="15">
    <source>
        <dbReference type="SAM" id="MobiDB-lite"/>
    </source>
</evidence>
<keyword evidence="13" id="KW-0807">Transducer</keyword>
<dbReference type="InterPro" id="IPR000068">
    <property type="entry name" value="GPCR_3_Ca_sens_rcpt-rel"/>
</dbReference>
<gene>
    <name evidence="19" type="ORF">KC01_LOCUS32916</name>
</gene>
<keyword evidence="10 16" id="KW-0472">Membrane</keyword>
<evidence type="ECO:0000259" key="17">
    <source>
        <dbReference type="PROSITE" id="PS50158"/>
    </source>
</evidence>
<dbReference type="Gene3D" id="2.10.50.30">
    <property type="entry name" value="GPCR, family 3, nine cysteines domain"/>
    <property type="match status" value="1"/>
</dbReference>
<feature type="transmembrane region" description="Helical" evidence="16">
    <location>
        <begin position="330"/>
        <end position="355"/>
    </location>
</feature>
<comment type="subcellular location">
    <subcellularLocation>
        <location evidence="1">Cell membrane</location>
        <topology evidence="1">Multi-pass membrane protein</topology>
    </subcellularLocation>
</comment>
<feature type="region of interest" description="Disordered" evidence="15">
    <location>
        <begin position="771"/>
        <end position="790"/>
    </location>
</feature>
<dbReference type="FunFam" id="2.10.50.30:FF:000004">
    <property type="entry name" value="Taste receptor type 1 member 3-like protein"/>
    <property type="match status" value="1"/>
</dbReference>
<evidence type="ECO:0000256" key="11">
    <source>
        <dbReference type="ARBA" id="ARBA00023170"/>
    </source>
</evidence>
<dbReference type="PANTHER" id="PTHR24061:SF441">
    <property type="entry name" value="TASTE RECEPTOR TYPE 1 MEMBER 2B-RELATED"/>
    <property type="match status" value="1"/>
</dbReference>